<evidence type="ECO:0000313" key="4">
    <source>
        <dbReference type="EMBL" id="PYI09450.1"/>
    </source>
</evidence>
<evidence type="ECO:0000256" key="2">
    <source>
        <dbReference type="ARBA" id="ARBA00022857"/>
    </source>
</evidence>
<gene>
    <name evidence="4" type="ORF">BO78DRAFT_467867</name>
</gene>
<dbReference type="VEuPathDB" id="FungiDB:BO78DRAFT_467867"/>
<evidence type="ECO:0000256" key="1">
    <source>
        <dbReference type="ARBA" id="ARBA00006484"/>
    </source>
</evidence>
<dbReference type="PRINTS" id="PR00081">
    <property type="entry name" value="GDHRDH"/>
</dbReference>
<dbReference type="EMBL" id="KZ826327">
    <property type="protein sequence ID" value="PYI09450.1"/>
    <property type="molecule type" value="Genomic_DNA"/>
</dbReference>
<keyword evidence="3" id="KW-0560">Oxidoreductase</keyword>
<keyword evidence="2" id="KW-0521">NADP</keyword>
<reference evidence="4 5" key="1">
    <citation type="submission" date="2018-02" db="EMBL/GenBank/DDBJ databases">
        <title>The genomes of Aspergillus section Nigri reveals drivers in fungal speciation.</title>
        <authorList>
            <consortium name="DOE Joint Genome Institute"/>
            <person name="Vesth T.C."/>
            <person name="Nybo J."/>
            <person name="Theobald S."/>
            <person name="Brandl J."/>
            <person name="Frisvad J.C."/>
            <person name="Nielsen K.F."/>
            <person name="Lyhne E.K."/>
            <person name="Kogle M.E."/>
            <person name="Kuo A."/>
            <person name="Riley R."/>
            <person name="Clum A."/>
            <person name="Nolan M."/>
            <person name="Lipzen A."/>
            <person name="Salamov A."/>
            <person name="Henrissat B."/>
            <person name="Wiebenga A."/>
            <person name="De vries R.P."/>
            <person name="Grigoriev I.V."/>
            <person name="Mortensen U.H."/>
            <person name="Andersen M.R."/>
            <person name="Baker S.E."/>
        </authorList>
    </citation>
    <scope>NUCLEOTIDE SEQUENCE [LARGE SCALE GENOMIC DNA]</scope>
    <source>
        <strain evidence="4 5">CBS 121057</strain>
    </source>
</reference>
<comment type="similarity">
    <text evidence="1">Belongs to the short-chain dehydrogenases/reductases (SDR) family.</text>
</comment>
<dbReference type="Pfam" id="PF00106">
    <property type="entry name" value="adh_short"/>
    <property type="match status" value="1"/>
</dbReference>
<keyword evidence="5" id="KW-1185">Reference proteome</keyword>
<dbReference type="InterPro" id="IPR002347">
    <property type="entry name" value="SDR_fam"/>
</dbReference>
<protein>
    <submittedName>
        <fullName evidence="4">Dehydrogenase</fullName>
    </submittedName>
</protein>
<dbReference type="OrthoDB" id="191139at2759"/>
<dbReference type="PANTHER" id="PTHR24320:SF252">
    <property type="entry name" value="DEHYDROGENASE_REDUCTASE FAMILY PROTEIN, PUTATIVE (AFU_ORTHOLOGUE AFUA_3G08550)-RELATED"/>
    <property type="match status" value="1"/>
</dbReference>
<sequence length="286" mass="31249">MGGLLGFMYRQLSFTPKPLPQEINLSGKTAIVTGGNVGLGLESAKQLASRGLSRVILAVRTPSKGEAAKQEIIRESPSCDVQVWQLDQESYDSMRAFGERAQTLDRLDIVILCAGVKLLEFTKSNSGHEMNVQVNHLGTALLSLLLLDPLQQTAKKKGTPSRLTIVTSEVHFWTEFKEKNAPDTLARMDEPDSFGQGMDRYNSSKLLNVLWLRELNSKTGSDVIINGVNPGLCASSLHRSDTTPGIGTFNTVFAWTPAQGGHCLVDAAVRHPDNRGAYISEQKVKQ</sequence>
<evidence type="ECO:0000313" key="5">
    <source>
        <dbReference type="Proteomes" id="UP000248423"/>
    </source>
</evidence>
<dbReference type="GO" id="GO:0016491">
    <property type="term" value="F:oxidoreductase activity"/>
    <property type="evidence" value="ECO:0007669"/>
    <property type="project" value="UniProtKB-KW"/>
</dbReference>
<dbReference type="AlphaFoldDB" id="A0A319EIH7"/>
<evidence type="ECO:0000256" key="3">
    <source>
        <dbReference type="ARBA" id="ARBA00023002"/>
    </source>
</evidence>
<name>A0A319EIH7_ASPSB</name>
<dbReference type="InterPro" id="IPR036291">
    <property type="entry name" value="NAD(P)-bd_dom_sf"/>
</dbReference>
<dbReference type="Proteomes" id="UP000248423">
    <property type="component" value="Unassembled WGS sequence"/>
</dbReference>
<dbReference type="STRING" id="1448318.A0A319EIH7"/>
<proteinExistence type="inferred from homology"/>
<dbReference type="SUPFAM" id="SSF51735">
    <property type="entry name" value="NAD(P)-binding Rossmann-fold domains"/>
    <property type="match status" value="1"/>
</dbReference>
<dbReference type="Gene3D" id="3.40.50.720">
    <property type="entry name" value="NAD(P)-binding Rossmann-like Domain"/>
    <property type="match status" value="1"/>
</dbReference>
<organism evidence="4 5">
    <name type="scientific">Aspergillus sclerotiicarbonarius (strain CBS 121057 / IBT 28362)</name>
    <dbReference type="NCBI Taxonomy" id="1448318"/>
    <lineage>
        <taxon>Eukaryota</taxon>
        <taxon>Fungi</taxon>
        <taxon>Dikarya</taxon>
        <taxon>Ascomycota</taxon>
        <taxon>Pezizomycotina</taxon>
        <taxon>Eurotiomycetes</taxon>
        <taxon>Eurotiomycetidae</taxon>
        <taxon>Eurotiales</taxon>
        <taxon>Aspergillaceae</taxon>
        <taxon>Aspergillus</taxon>
        <taxon>Aspergillus subgen. Circumdati</taxon>
    </lineage>
</organism>
<accession>A0A319EIH7</accession>
<dbReference type="PANTHER" id="PTHR24320">
    <property type="entry name" value="RETINOL DEHYDROGENASE"/>
    <property type="match status" value="1"/>
</dbReference>